<dbReference type="GO" id="GO:0005524">
    <property type="term" value="F:ATP binding"/>
    <property type="evidence" value="ECO:0007669"/>
    <property type="project" value="UniProtKB-KW"/>
</dbReference>
<dbReference type="InterPro" id="IPR025943">
    <property type="entry name" value="Sigma_54_int_dom_ATP-bd_2"/>
</dbReference>
<dbReference type="InterPro" id="IPR004701">
    <property type="entry name" value="PTS_EIIA_man-typ"/>
</dbReference>
<evidence type="ECO:0000313" key="9">
    <source>
        <dbReference type="Proteomes" id="UP000184536"/>
    </source>
</evidence>
<feature type="domain" description="PTS EIIA type-4" evidence="6">
    <location>
        <begin position="592"/>
        <end position="726"/>
    </location>
</feature>
<keyword evidence="3" id="KW-0067">ATP-binding</keyword>
<dbReference type="GO" id="GO:0016740">
    <property type="term" value="F:transferase activity"/>
    <property type="evidence" value="ECO:0007669"/>
    <property type="project" value="UniProtKB-KW"/>
</dbReference>
<dbReference type="CDD" id="cd00211">
    <property type="entry name" value="PTS_IIA_fru"/>
    <property type="match status" value="1"/>
</dbReference>
<dbReference type="AlphaFoldDB" id="A0A1M6H7R5"/>
<dbReference type="Pfam" id="PF00359">
    <property type="entry name" value="PTS_EIIA_2"/>
    <property type="match status" value="1"/>
</dbReference>
<dbReference type="Gene3D" id="3.40.50.300">
    <property type="entry name" value="P-loop containing nucleotide triphosphate hydrolases"/>
    <property type="match status" value="1"/>
</dbReference>
<dbReference type="Pfam" id="PF00874">
    <property type="entry name" value="PRD"/>
    <property type="match status" value="1"/>
</dbReference>
<reference evidence="9" key="1">
    <citation type="submission" date="2016-11" db="EMBL/GenBank/DDBJ databases">
        <authorList>
            <person name="Varghese N."/>
            <person name="Submissions S."/>
        </authorList>
    </citation>
    <scope>NUCLEOTIDE SEQUENCE [LARGE SCALE GENOMIC DNA]</scope>
    <source>
        <strain evidence="9">DSM 17957</strain>
    </source>
</reference>
<dbReference type="PANTHER" id="PTHR32071:SF38">
    <property type="entry name" value="PSP OPERON TRANSCRIPTIONAL ACTIVATOR"/>
    <property type="match status" value="1"/>
</dbReference>
<dbReference type="SMART" id="SM00382">
    <property type="entry name" value="AAA"/>
    <property type="match status" value="1"/>
</dbReference>
<dbReference type="PROSITE" id="PS51094">
    <property type="entry name" value="PTS_EIIA_TYPE_2"/>
    <property type="match status" value="1"/>
</dbReference>
<dbReference type="InterPro" id="IPR011608">
    <property type="entry name" value="PRD"/>
</dbReference>
<proteinExistence type="predicted"/>
<keyword evidence="8" id="KW-0238">DNA-binding</keyword>
<dbReference type="SUPFAM" id="SSF53062">
    <property type="entry name" value="PTS system fructose IIA component-like"/>
    <property type="match status" value="1"/>
</dbReference>
<evidence type="ECO:0000256" key="3">
    <source>
        <dbReference type="ARBA" id="ARBA00022840"/>
    </source>
</evidence>
<dbReference type="PROSITE" id="PS50045">
    <property type="entry name" value="SIGMA54_INTERACT_4"/>
    <property type="match status" value="1"/>
</dbReference>
<dbReference type="PROSITE" id="PS00676">
    <property type="entry name" value="SIGMA54_INTERACT_2"/>
    <property type="match status" value="1"/>
</dbReference>
<dbReference type="InterPro" id="IPR016152">
    <property type="entry name" value="PTrfase/Anion_transptr"/>
</dbReference>
<dbReference type="InterPro" id="IPR002178">
    <property type="entry name" value="PTS_EIIA_type-2_dom"/>
</dbReference>
<sequence>MKKILDLIQNEDKKNPLTDEEISKILGISRSEVVNLRHSLKIGDSRERRKKLLEAEIHKLLEMKPDISERMLTEELNRVGFKLSRNIVSKFLRLSKREDAASMIEELPLPQKSSGAFDKIIGANGSLKPQIELAKAAVLYPTNGLHTLIYGGTGVGKSELAESMYKFAIEAKVKPEDAPFIIFNCADYAENPQLLLAQLFGYVKGAYTGAETNKEGLVEKANNGILFLDEVHRLPPEGQEILFYLIDKGKFRRLGETDVFREVKLMIIAATTEDIESSLLATFRRRIPMMIEIPSLSQRPFEEKFEIIKNFFRQEATRMNVSITVNYDVIVALLLYETNGNIGQLRSDIQVVCARGFLNYMVKKQKSINIEITDLPSLVVKGLLKIKTNRKTIEKIINSNLEISPDDESILQKSALEAAKESGYAFPKEIYREIEEKYQKMEYQGLDTAIINRILADELEMKIRQLIKQFQYNKHNLIKQDLEKIVGEKIVTAVEEMMKKAVKNLPDIDESLFYCLATHLSASYERILQNKFIGNPQLNRICLEYPKEYKVAEEMSKIASYYLEIDLPEDEIAFIAMYLKTYSTKNMLNENNVGILVLSHGHVAEGMVYVANRLLGVEHAKALEMSLDESPSVVLEKAIDMIKSMDRGKGVLLLVDMGSLVSFGNIITERTGIRTRTITRVDTTMVIEAVRKALTPDSELNDIADFLENQRFLPNKKPLDKSPKKLGNAIVSICLTGKGAAQMLGKVIKGNSRIKENLEIITLGALTDCNLDETIKNISMKKNILAVVGTIDLKIPGIPYISAKEILKGEGINRIHNLINIYENPTEKIGNGVPELSFKQLFNPELMHLNVMAANKNEVLDRMANRMVENGYVTERYIFSIHEREIMAPTVFKNMVALPHGSPEEIIQPAISIMTLSSPIIWDGNQTVDCVFMLGLSQYYKKEFRKFYSIINNEKVLEKIKKCKTVDMLMEVLLKND</sequence>
<dbReference type="Gene3D" id="1.10.1790.10">
    <property type="entry name" value="PRD domain"/>
    <property type="match status" value="1"/>
</dbReference>
<dbReference type="InterPro" id="IPR036662">
    <property type="entry name" value="PTS_EIIA_man-typ_sf"/>
</dbReference>
<dbReference type="PROSITE" id="PS51372">
    <property type="entry name" value="PRD_2"/>
    <property type="match status" value="1"/>
</dbReference>
<evidence type="ECO:0000259" key="7">
    <source>
        <dbReference type="PROSITE" id="PS51372"/>
    </source>
</evidence>
<dbReference type="OrthoDB" id="9765164at2"/>
<evidence type="ECO:0000256" key="1">
    <source>
        <dbReference type="ARBA" id="ARBA00022679"/>
    </source>
</evidence>
<dbReference type="Gene3D" id="3.40.930.10">
    <property type="entry name" value="Mannitol-specific EII, Chain A"/>
    <property type="match status" value="1"/>
</dbReference>
<protein>
    <submittedName>
        <fullName evidence="8">Transcriptional regulator containing an AAA-type ATPase domain and a DNA-binding domain</fullName>
    </submittedName>
</protein>
<feature type="domain" description="Sigma-54 factor interaction" evidence="4">
    <location>
        <begin position="120"/>
        <end position="354"/>
    </location>
</feature>
<feature type="domain" description="PRD" evidence="7">
    <location>
        <begin position="485"/>
        <end position="589"/>
    </location>
</feature>
<organism evidence="8 9">
    <name type="scientific">Geosporobacter subterraneus DSM 17957</name>
    <dbReference type="NCBI Taxonomy" id="1121919"/>
    <lineage>
        <taxon>Bacteria</taxon>
        <taxon>Bacillati</taxon>
        <taxon>Bacillota</taxon>
        <taxon>Clostridia</taxon>
        <taxon>Peptostreptococcales</taxon>
        <taxon>Thermotaleaceae</taxon>
        <taxon>Geosporobacter</taxon>
    </lineage>
</organism>
<evidence type="ECO:0000313" key="8">
    <source>
        <dbReference type="EMBL" id="SHJ18268.1"/>
    </source>
</evidence>
<dbReference type="Pfam" id="PF00158">
    <property type="entry name" value="Sigma54_activat"/>
    <property type="match status" value="1"/>
</dbReference>
<evidence type="ECO:0000259" key="4">
    <source>
        <dbReference type="PROSITE" id="PS50045"/>
    </source>
</evidence>
<evidence type="ECO:0000259" key="5">
    <source>
        <dbReference type="PROSITE" id="PS51094"/>
    </source>
</evidence>
<gene>
    <name evidence="8" type="ORF">SAMN02745975_01477</name>
</gene>
<dbReference type="GO" id="GO:0016020">
    <property type="term" value="C:membrane"/>
    <property type="evidence" value="ECO:0007669"/>
    <property type="project" value="InterPro"/>
</dbReference>
<dbReference type="PANTHER" id="PTHR32071">
    <property type="entry name" value="TRANSCRIPTIONAL REGULATORY PROTEIN"/>
    <property type="match status" value="1"/>
</dbReference>
<keyword evidence="9" id="KW-1185">Reference proteome</keyword>
<dbReference type="Gene3D" id="3.40.50.510">
    <property type="entry name" value="Phosphotransferase system, mannose-type IIA component"/>
    <property type="match status" value="1"/>
</dbReference>
<accession>A0A1M6H7R5</accession>
<dbReference type="Gene3D" id="1.10.10.60">
    <property type="entry name" value="Homeodomain-like"/>
    <property type="match status" value="1"/>
</dbReference>
<dbReference type="RefSeq" id="WP_110940699.1">
    <property type="nucleotide sequence ID" value="NZ_FQZV01000016.1"/>
</dbReference>
<dbReference type="CDD" id="cd00009">
    <property type="entry name" value="AAA"/>
    <property type="match status" value="1"/>
</dbReference>
<dbReference type="InterPro" id="IPR036634">
    <property type="entry name" value="PRD_sf"/>
</dbReference>
<dbReference type="SUPFAM" id="SSF55804">
    <property type="entry name" value="Phoshotransferase/anion transport protein"/>
    <property type="match status" value="1"/>
</dbReference>
<dbReference type="GO" id="GO:0003677">
    <property type="term" value="F:DNA binding"/>
    <property type="evidence" value="ECO:0007669"/>
    <property type="project" value="UniProtKB-KW"/>
</dbReference>
<dbReference type="Pfam" id="PF03610">
    <property type="entry name" value="EIIA-man"/>
    <property type="match status" value="1"/>
</dbReference>
<dbReference type="GO" id="GO:0006355">
    <property type="term" value="P:regulation of DNA-templated transcription"/>
    <property type="evidence" value="ECO:0007669"/>
    <property type="project" value="InterPro"/>
</dbReference>
<keyword evidence="1" id="KW-0808">Transferase</keyword>
<dbReference type="SUPFAM" id="SSF63520">
    <property type="entry name" value="PTS-regulatory domain, PRD"/>
    <property type="match status" value="1"/>
</dbReference>
<dbReference type="SUPFAM" id="SSF52540">
    <property type="entry name" value="P-loop containing nucleoside triphosphate hydrolases"/>
    <property type="match status" value="1"/>
</dbReference>
<dbReference type="InterPro" id="IPR002078">
    <property type="entry name" value="Sigma_54_int"/>
</dbReference>
<dbReference type="InterPro" id="IPR027417">
    <property type="entry name" value="P-loop_NTPase"/>
</dbReference>
<dbReference type="Proteomes" id="UP000184536">
    <property type="component" value="Unassembled WGS sequence"/>
</dbReference>
<keyword evidence="2" id="KW-0547">Nucleotide-binding</keyword>
<evidence type="ECO:0000259" key="6">
    <source>
        <dbReference type="PROSITE" id="PS51096"/>
    </source>
</evidence>
<evidence type="ECO:0000256" key="2">
    <source>
        <dbReference type="ARBA" id="ARBA00022741"/>
    </source>
</evidence>
<dbReference type="PROSITE" id="PS51096">
    <property type="entry name" value="PTS_EIIA_TYPE_4"/>
    <property type="match status" value="1"/>
</dbReference>
<dbReference type="EMBL" id="FQZV01000016">
    <property type="protein sequence ID" value="SHJ18268.1"/>
    <property type="molecule type" value="Genomic_DNA"/>
</dbReference>
<dbReference type="GO" id="GO:0009401">
    <property type="term" value="P:phosphoenolpyruvate-dependent sugar phosphotransferase system"/>
    <property type="evidence" value="ECO:0007669"/>
    <property type="project" value="InterPro"/>
</dbReference>
<feature type="domain" description="PTS EIIA type-2" evidence="5">
    <location>
        <begin position="840"/>
        <end position="976"/>
    </location>
</feature>
<dbReference type="InterPro" id="IPR003593">
    <property type="entry name" value="AAA+_ATPase"/>
</dbReference>
<dbReference type="STRING" id="1121919.SAMN02745975_01477"/>
<name>A0A1M6H7R5_9FIRM</name>